<dbReference type="InterPro" id="IPR036397">
    <property type="entry name" value="RNaseH_sf"/>
</dbReference>
<comment type="caution">
    <text evidence="2">The sequence shown here is derived from an EMBL/GenBank/DDBJ whole genome shotgun (WGS) entry which is preliminary data.</text>
</comment>
<dbReference type="Gene3D" id="3.30.420.10">
    <property type="entry name" value="Ribonuclease H-like superfamily/Ribonuclease H"/>
    <property type="match status" value="1"/>
</dbReference>
<organism evidence="2">
    <name type="scientific">Tanacetum cinerariifolium</name>
    <name type="common">Dalmatian daisy</name>
    <name type="synonym">Chrysanthemum cinerariifolium</name>
    <dbReference type="NCBI Taxonomy" id="118510"/>
    <lineage>
        <taxon>Eukaryota</taxon>
        <taxon>Viridiplantae</taxon>
        <taxon>Streptophyta</taxon>
        <taxon>Embryophyta</taxon>
        <taxon>Tracheophyta</taxon>
        <taxon>Spermatophyta</taxon>
        <taxon>Magnoliopsida</taxon>
        <taxon>eudicotyledons</taxon>
        <taxon>Gunneridae</taxon>
        <taxon>Pentapetalae</taxon>
        <taxon>asterids</taxon>
        <taxon>campanulids</taxon>
        <taxon>Asterales</taxon>
        <taxon>Asteraceae</taxon>
        <taxon>Asteroideae</taxon>
        <taxon>Anthemideae</taxon>
        <taxon>Anthemidinae</taxon>
        <taxon>Tanacetum</taxon>
    </lineage>
</organism>
<name>A0A699I7A0_TANCI</name>
<evidence type="ECO:0000259" key="1">
    <source>
        <dbReference type="Pfam" id="PF13976"/>
    </source>
</evidence>
<gene>
    <name evidence="2" type="ORF">Tci_494586</name>
</gene>
<accession>A0A699I7A0</accession>
<feature type="domain" description="GAG-pre-integrase" evidence="1">
    <location>
        <begin position="240"/>
        <end position="300"/>
    </location>
</feature>
<proteinExistence type="predicted"/>
<sequence>MEQPIRPAPDPKTTDPDTIDKSYETVNLEQVVSCLMLSIRLELQMGKTVAELHAMLKLNEKGIPKKAKTLAVLAIQAGKIKKDKRKPLGEKEIIQQRTLSATTLRRWVIRRGTVRPTKLSLRRGSRLAWLVLQGLRRSKKLKHRALSLYMGNGMRATIKAIRSFDLILPRGLIIVLDNCHFALTVTRSVVSVYCLVKNGYIYTFANYGIYVSKDNVFYFDAIPHDGIYEIDMHNLYLNVSSTFNVSIKRVKYSLDSSCLWHCHLGHINKKRMDKLQCDGILQSTHDESLKKCKFCIYRKMVRKPFPHQVKRAKDLLGLIHTDVCGPFRNVSREGANYFITFIDDFSRYDYVYLMKDKDESSSLPGWVCNTIEFILFTVVLKEEIEKLQVEAQNNKDFDCCGDKTLIRLFAHVVTSSGELPTWVMMNPSSMVTGVKSTYPTIAIDYFGKLTRKIWRYVMMFKEYDSI</sequence>
<dbReference type="GO" id="GO:0003676">
    <property type="term" value="F:nucleic acid binding"/>
    <property type="evidence" value="ECO:0007669"/>
    <property type="project" value="InterPro"/>
</dbReference>
<dbReference type="SUPFAM" id="SSF53098">
    <property type="entry name" value="Ribonuclease H-like"/>
    <property type="match status" value="1"/>
</dbReference>
<dbReference type="InterPro" id="IPR025724">
    <property type="entry name" value="GAG-pre-integrase_dom"/>
</dbReference>
<reference evidence="2" key="1">
    <citation type="journal article" date="2019" name="Sci. Rep.">
        <title>Draft genome of Tanacetum cinerariifolium, the natural source of mosquito coil.</title>
        <authorList>
            <person name="Yamashiro T."/>
            <person name="Shiraishi A."/>
            <person name="Satake H."/>
            <person name="Nakayama K."/>
        </authorList>
    </citation>
    <scope>NUCLEOTIDE SEQUENCE</scope>
</reference>
<protein>
    <recommendedName>
        <fullName evidence="1">GAG-pre-integrase domain-containing protein</fullName>
    </recommendedName>
</protein>
<dbReference type="PANTHER" id="PTHR42648:SF27">
    <property type="entry name" value="RNA-DIRECTED DNA POLYMERASE"/>
    <property type="match status" value="1"/>
</dbReference>
<dbReference type="Pfam" id="PF13976">
    <property type="entry name" value="gag_pre-integrs"/>
    <property type="match status" value="1"/>
</dbReference>
<dbReference type="AlphaFoldDB" id="A0A699I7A0"/>
<evidence type="ECO:0000313" key="2">
    <source>
        <dbReference type="EMBL" id="GEZ22613.1"/>
    </source>
</evidence>
<dbReference type="PANTHER" id="PTHR42648">
    <property type="entry name" value="TRANSPOSASE, PUTATIVE-RELATED"/>
    <property type="match status" value="1"/>
</dbReference>
<dbReference type="InterPro" id="IPR039537">
    <property type="entry name" value="Retrotran_Ty1/copia-like"/>
</dbReference>
<dbReference type="EMBL" id="BKCJ010254439">
    <property type="protein sequence ID" value="GEZ22613.1"/>
    <property type="molecule type" value="Genomic_DNA"/>
</dbReference>
<dbReference type="InterPro" id="IPR012337">
    <property type="entry name" value="RNaseH-like_sf"/>
</dbReference>